<reference evidence="2 3" key="1">
    <citation type="journal article" date="2007" name="Appl. Environ. Microbiol.">
        <title>Genome sequence of the cellulolytic gliding bacterium Cytophaga hutchinsonii.</title>
        <authorList>
            <person name="Xie G."/>
            <person name="Bruce D.C."/>
            <person name="Challacombe J.F."/>
            <person name="Chertkov O."/>
            <person name="Detter J.C."/>
            <person name="Gilna P."/>
            <person name="Han C.S."/>
            <person name="Lucas S."/>
            <person name="Misra M."/>
            <person name="Myers G.L."/>
            <person name="Richardson P."/>
            <person name="Tapia R."/>
            <person name="Thayer N."/>
            <person name="Thompson L.S."/>
            <person name="Brettin T.S."/>
            <person name="Henrissat B."/>
            <person name="Wilson D.B."/>
            <person name="McBride M.J."/>
        </authorList>
    </citation>
    <scope>NUCLEOTIDE SEQUENCE [LARGE SCALE GENOMIC DNA]</scope>
    <source>
        <strain evidence="3">ATCC 33406 / DSM 1761 / CIP 103989 / NBRC 15051 / NCIMB 9469 / D465</strain>
    </source>
</reference>
<feature type="transmembrane region" description="Helical" evidence="1">
    <location>
        <begin position="98"/>
        <end position="123"/>
    </location>
</feature>
<accession>A0A6N4SNF6</accession>
<dbReference type="Proteomes" id="UP000001822">
    <property type="component" value="Chromosome"/>
</dbReference>
<evidence type="ECO:0000313" key="3">
    <source>
        <dbReference type="Proteomes" id="UP000001822"/>
    </source>
</evidence>
<sequence>MGIWAYICPMLEKAIQYVTVILVSSAKFGFAPFIGKAFSLSNWEIIILMVIGMMLTVVLLTTLLGDLFYGFLKRTLFKNRKTFSPKTRNIVRVWNKRGLIGVAFLTPVLFSPIGGALIAISFGEHKKKIILYMFLSACFWAPLTVLFMDQLIQFVSSFIDFKQLFK</sequence>
<protein>
    <recommendedName>
        <fullName evidence="4">Small multi-drug export protein</fullName>
    </recommendedName>
</protein>
<proteinExistence type="predicted"/>
<gene>
    <name evidence="2" type="ordered locus">CHU_0508</name>
</gene>
<feature type="transmembrane region" description="Helical" evidence="1">
    <location>
        <begin position="46"/>
        <end position="72"/>
    </location>
</feature>
<name>A0A6N4SNF6_CYTH3</name>
<dbReference type="EMBL" id="CP000383">
    <property type="protein sequence ID" value="ABG57796.1"/>
    <property type="molecule type" value="Genomic_DNA"/>
</dbReference>
<organism evidence="2 3">
    <name type="scientific">Cytophaga hutchinsonii (strain ATCC 33406 / DSM 1761 / CIP 103989 / NBRC 15051 / NCIMB 9469 / D465)</name>
    <dbReference type="NCBI Taxonomy" id="269798"/>
    <lineage>
        <taxon>Bacteria</taxon>
        <taxon>Pseudomonadati</taxon>
        <taxon>Bacteroidota</taxon>
        <taxon>Cytophagia</taxon>
        <taxon>Cytophagales</taxon>
        <taxon>Cytophagaceae</taxon>
        <taxon>Cytophaga</taxon>
    </lineage>
</organism>
<evidence type="ECO:0000313" key="2">
    <source>
        <dbReference type="EMBL" id="ABG57796.1"/>
    </source>
</evidence>
<evidence type="ECO:0000256" key="1">
    <source>
        <dbReference type="SAM" id="Phobius"/>
    </source>
</evidence>
<dbReference type="AlphaFoldDB" id="A0A6N4SNF6"/>
<feature type="transmembrane region" description="Helical" evidence="1">
    <location>
        <begin position="129"/>
        <end position="148"/>
    </location>
</feature>
<dbReference type="KEGG" id="chu:CHU_0508"/>
<keyword evidence="1" id="KW-0812">Transmembrane</keyword>
<keyword evidence="3" id="KW-1185">Reference proteome</keyword>
<evidence type="ECO:0008006" key="4">
    <source>
        <dbReference type="Google" id="ProtNLM"/>
    </source>
</evidence>
<keyword evidence="1" id="KW-1133">Transmembrane helix</keyword>
<keyword evidence="1" id="KW-0472">Membrane</keyword>
<feature type="transmembrane region" description="Helical" evidence="1">
    <location>
        <begin position="14"/>
        <end position="34"/>
    </location>
</feature>